<protein>
    <recommendedName>
        <fullName evidence="4">Nickel transport protein</fullName>
    </recommendedName>
</protein>
<feature type="transmembrane region" description="Helical" evidence="2">
    <location>
        <begin position="213"/>
        <end position="230"/>
    </location>
</feature>
<gene>
    <name evidence="3" type="ORF">ASZ90_003006</name>
</gene>
<reference evidence="3" key="1">
    <citation type="journal article" date="2015" name="Proc. Natl. Acad. Sci. U.S.A.">
        <title>Networks of energetic and metabolic interactions define dynamics in microbial communities.</title>
        <authorList>
            <person name="Embree M."/>
            <person name="Liu J.K."/>
            <person name="Al-Bassam M.M."/>
            <person name="Zengler K."/>
        </authorList>
    </citation>
    <scope>NUCLEOTIDE SEQUENCE</scope>
</reference>
<keyword evidence="2" id="KW-0472">Membrane</keyword>
<dbReference type="EMBL" id="LNQE01000358">
    <property type="protein sequence ID" value="KUG27159.1"/>
    <property type="molecule type" value="Genomic_DNA"/>
</dbReference>
<feature type="compositionally biased region" description="Low complexity" evidence="1">
    <location>
        <begin position="150"/>
        <end position="163"/>
    </location>
</feature>
<proteinExistence type="predicted"/>
<feature type="region of interest" description="Disordered" evidence="1">
    <location>
        <begin position="121"/>
        <end position="177"/>
    </location>
</feature>
<feature type="compositionally biased region" description="Low complexity" evidence="1">
    <location>
        <begin position="121"/>
        <end position="143"/>
    </location>
</feature>
<keyword evidence="2" id="KW-1133">Transmembrane helix</keyword>
<name>A0A0W8G1Y0_9ZZZZ</name>
<accession>A0A0W8G1Y0</accession>
<dbReference type="AlphaFoldDB" id="A0A0W8G1Y0"/>
<organism evidence="3">
    <name type="scientific">hydrocarbon metagenome</name>
    <dbReference type="NCBI Taxonomy" id="938273"/>
    <lineage>
        <taxon>unclassified sequences</taxon>
        <taxon>metagenomes</taxon>
        <taxon>ecological metagenomes</taxon>
    </lineage>
</organism>
<evidence type="ECO:0000256" key="2">
    <source>
        <dbReference type="SAM" id="Phobius"/>
    </source>
</evidence>
<evidence type="ECO:0000313" key="3">
    <source>
        <dbReference type="EMBL" id="KUG27159.1"/>
    </source>
</evidence>
<evidence type="ECO:0000256" key="1">
    <source>
        <dbReference type="SAM" id="MobiDB-lite"/>
    </source>
</evidence>
<keyword evidence="2" id="KW-0812">Transmembrane</keyword>
<sequence>MRMFFLALVVAMGGVSEAWAHRVNLFAYVDGGRIVTESWFSKSSRVREGLIEVFDAATGEKLLSGTTDDQGNFAFDIPPAARQRKADLRITLKAGEGHGNETMVKAGEYLNSPAAIAPASPVPTASPGAPDAPGAPAAGNVVVSPPPSAASPEPSAMPAATGTPVPPPAASSAPVSPDPALLAAMDRMLDAKLAPVKSMLAESLDPAPSMTEILGGIGWIFGLMGVAAYFKSRKG</sequence>
<evidence type="ECO:0008006" key="4">
    <source>
        <dbReference type="Google" id="ProtNLM"/>
    </source>
</evidence>
<comment type="caution">
    <text evidence="3">The sequence shown here is derived from an EMBL/GenBank/DDBJ whole genome shotgun (WGS) entry which is preliminary data.</text>
</comment>